<sequence>MEKKNKQSFQSVKNSPMHIISITKKKMKKMDGAMVIEVHEIENSLSSELHGSFVRSWREKPATIFPVPPNLRDQDPKAYDPTILSIGPYHRGKNGLMGLERRKQRIARRLFSRHPETMVYTCQQEMKKLEGRARSCYAGEIKMGSEEFVRMLILDGCFIIGLLLCTRSIAVRQQRSRSTGEVVTWNLNPVDFWVMLEAKDEEPEMDAMANSLSFWNLLFLDMVKVENQIPMFVVKVLYDLLVVQVDGGENVRNYDPKSILSHKLNN</sequence>
<gene>
    <name evidence="1" type="ORF">QJS04_geneDACA007106</name>
</gene>
<dbReference type="InterPro" id="IPR004158">
    <property type="entry name" value="DUF247_pln"/>
</dbReference>
<dbReference type="Pfam" id="PF03140">
    <property type="entry name" value="DUF247"/>
    <property type="match status" value="1"/>
</dbReference>
<dbReference type="PANTHER" id="PTHR31170:SF25">
    <property type="entry name" value="BNAA09G04570D PROTEIN"/>
    <property type="match status" value="1"/>
</dbReference>
<dbReference type="PANTHER" id="PTHR31170">
    <property type="entry name" value="BNAC04G53230D PROTEIN"/>
    <property type="match status" value="1"/>
</dbReference>
<dbReference type="Proteomes" id="UP001179952">
    <property type="component" value="Unassembled WGS sequence"/>
</dbReference>
<evidence type="ECO:0000313" key="2">
    <source>
        <dbReference type="Proteomes" id="UP001179952"/>
    </source>
</evidence>
<name>A0AAV9BMP8_ACOGR</name>
<comment type="caution">
    <text evidence="1">The sequence shown here is derived from an EMBL/GenBank/DDBJ whole genome shotgun (WGS) entry which is preliminary data.</text>
</comment>
<reference evidence="1" key="2">
    <citation type="submission" date="2023-06" db="EMBL/GenBank/DDBJ databases">
        <authorList>
            <person name="Ma L."/>
            <person name="Liu K.-W."/>
            <person name="Li Z."/>
            <person name="Hsiao Y.-Y."/>
            <person name="Qi Y."/>
            <person name="Fu T."/>
            <person name="Tang G."/>
            <person name="Zhang D."/>
            <person name="Sun W.-H."/>
            <person name="Liu D.-K."/>
            <person name="Li Y."/>
            <person name="Chen G.-Z."/>
            <person name="Liu X.-D."/>
            <person name="Liao X.-Y."/>
            <person name="Jiang Y.-T."/>
            <person name="Yu X."/>
            <person name="Hao Y."/>
            <person name="Huang J."/>
            <person name="Zhao X.-W."/>
            <person name="Ke S."/>
            <person name="Chen Y.-Y."/>
            <person name="Wu W.-L."/>
            <person name="Hsu J.-L."/>
            <person name="Lin Y.-F."/>
            <person name="Huang M.-D."/>
            <person name="Li C.-Y."/>
            <person name="Huang L."/>
            <person name="Wang Z.-W."/>
            <person name="Zhao X."/>
            <person name="Zhong W.-Y."/>
            <person name="Peng D.-H."/>
            <person name="Ahmad S."/>
            <person name="Lan S."/>
            <person name="Zhang J.-S."/>
            <person name="Tsai W.-C."/>
            <person name="Van De Peer Y."/>
            <person name="Liu Z.-J."/>
        </authorList>
    </citation>
    <scope>NUCLEOTIDE SEQUENCE</scope>
    <source>
        <strain evidence="1">SCP</strain>
        <tissue evidence="1">Leaves</tissue>
    </source>
</reference>
<accession>A0AAV9BMP8</accession>
<dbReference type="EMBL" id="JAUJYN010000002">
    <property type="protein sequence ID" value="KAK1277889.1"/>
    <property type="molecule type" value="Genomic_DNA"/>
</dbReference>
<keyword evidence="2" id="KW-1185">Reference proteome</keyword>
<reference evidence="1" key="1">
    <citation type="journal article" date="2023" name="Nat. Commun.">
        <title>Diploid and tetraploid genomes of Acorus and the evolution of monocots.</title>
        <authorList>
            <person name="Ma L."/>
            <person name="Liu K.W."/>
            <person name="Li Z."/>
            <person name="Hsiao Y.Y."/>
            <person name="Qi Y."/>
            <person name="Fu T."/>
            <person name="Tang G.D."/>
            <person name="Zhang D."/>
            <person name="Sun W.H."/>
            <person name="Liu D.K."/>
            <person name="Li Y."/>
            <person name="Chen G.Z."/>
            <person name="Liu X.D."/>
            <person name="Liao X.Y."/>
            <person name="Jiang Y.T."/>
            <person name="Yu X."/>
            <person name="Hao Y."/>
            <person name="Huang J."/>
            <person name="Zhao X.W."/>
            <person name="Ke S."/>
            <person name="Chen Y.Y."/>
            <person name="Wu W.L."/>
            <person name="Hsu J.L."/>
            <person name="Lin Y.F."/>
            <person name="Huang M.D."/>
            <person name="Li C.Y."/>
            <person name="Huang L."/>
            <person name="Wang Z.W."/>
            <person name="Zhao X."/>
            <person name="Zhong W.Y."/>
            <person name="Peng D.H."/>
            <person name="Ahmad S."/>
            <person name="Lan S."/>
            <person name="Zhang J.S."/>
            <person name="Tsai W.C."/>
            <person name="Van de Peer Y."/>
            <person name="Liu Z.J."/>
        </authorList>
    </citation>
    <scope>NUCLEOTIDE SEQUENCE</scope>
    <source>
        <strain evidence="1">SCP</strain>
    </source>
</reference>
<organism evidence="1 2">
    <name type="scientific">Acorus gramineus</name>
    <name type="common">Dwarf sweet flag</name>
    <dbReference type="NCBI Taxonomy" id="55184"/>
    <lineage>
        <taxon>Eukaryota</taxon>
        <taxon>Viridiplantae</taxon>
        <taxon>Streptophyta</taxon>
        <taxon>Embryophyta</taxon>
        <taxon>Tracheophyta</taxon>
        <taxon>Spermatophyta</taxon>
        <taxon>Magnoliopsida</taxon>
        <taxon>Liliopsida</taxon>
        <taxon>Acoraceae</taxon>
        <taxon>Acorus</taxon>
    </lineage>
</organism>
<evidence type="ECO:0000313" key="1">
    <source>
        <dbReference type="EMBL" id="KAK1277889.1"/>
    </source>
</evidence>
<dbReference type="AlphaFoldDB" id="A0AAV9BMP8"/>
<proteinExistence type="predicted"/>
<protein>
    <submittedName>
        <fullName evidence="1">Uncharacterized protein</fullName>
    </submittedName>
</protein>